<feature type="domain" description="PH" evidence="3">
    <location>
        <begin position="344"/>
        <end position="446"/>
    </location>
</feature>
<reference evidence="5 6" key="1">
    <citation type="submission" date="2024-02" db="EMBL/GenBank/DDBJ databases">
        <authorList>
            <person name="Chen Y."/>
            <person name="Shah S."/>
            <person name="Dougan E. K."/>
            <person name="Thang M."/>
            <person name="Chan C."/>
        </authorList>
    </citation>
    <scope>NUCLEOTIDE SEQUENCE [LARGE SCALE GENOMIC DNA]</scope>
</reference>
<dbReference type="Proteomes" id="UP001642464">
    <property type="component" value="Unassembled WGS sequence"/>
</dbReference>
<comment type="caution">
    <text evidence="5">The sequence shown here is derived from an EMBL/GenBank/DDBJ whole genome shotgun (WGS) entry which is preliminary data.</text>
</comment>
<accession>A0ABP0IPV4</accession>
<dbReference type="Pfam" id="PF22697">
    <property type="entry name" value="SOS1_NGEF_PH"/>
    <property type="match status" value="1"/>
</dbReference>
<evidence type="ECO:0000256" key="1">
    <source>
        <dbReference type="SAM" id="MobiDB-lite"/>
    </source>
</evidence>
<feature type="domain" description="DH" evidence="4">
    <location>
        <begin position="108"/>
        <end position="302"/>
    </location>
</feature>
<evidence type="ECO:0000259" key="3">
    <source>
        <dbReference type="PROSITE" id="PS50003"/>
    </source>
</evidence>
<dbReference type="SUPFAM" id="SSF48065">
    <property type="entry name" value="DBL homology domain (DH-domain)"/>
    <property type="match status" value="1"/>
</dbReference>
<dbReference type="Gene3D" id="2.30.29.30">
    <property type="entry name" value="Pleckstrin-homology domain (PH domain)/Phosphotyrosine-binding domain (PTB)"/>
    <property type="match status" value="1"/>
</dbReference>
<dbReference type="SMART" id="SM00325">
    <property type="entry name" value="RhoGEF"/>
    <property type="match status" value="1"/>
</dbReference>
<dbReference type="InterPro" id="IPR035899">
    <property type="entry name" value="DBL_dom_sf"/>
</dbReference>
<dbReference type="InterPro" id="IPR011993">
    <property type="entry name" value="PH-like_dom_sf"/>
</dbReference>
<evidence type="ECO:0000313" key="6">
    <source>
        <dbReference type="Proteomes" id="UP001642464"/>
    </source>
</evidence>
<dbReference type="SMART" id="SM00233">
    <property type="entry name" value="PH"/>
    <property type="match status" value="1"/>
</dbReference>
<organism evidence="5 6">
    <name type="scientific">Durusdinium trenchii</name>
    <dbReference type="NCBI Taxonomy" id="1381693"/>
    <lineage>
        <taxon>Eukaryota</taxon>
        <taxon>Sar</taxon>
        <taxon>Alveolata</taxon>
        <taxon>Dinophyceae</taxon>
        <taxon>Suessiales</taxon>
        <taxon>Symbiodiniaceae</taxon>
        <taxon>Durusdinium</taxon>
    </lineage>
</organism>
<dbReference type="InterPro" id="IPR055251">
    <property type="entry name" value="SOS1_NGEF_PH"/>
</dbReference>
<dbReference type="InterPro" id="IPR051092">
    <property type="entry name" value="FYVE_RhoGEF_PH"/>
</dbReference>
<dbReference type="InterPro" id="IPR001849">
    <property type="entry name" value="PH_domain"/>
</dbReference>
<protein>
    <submittedName>
        <fullName evidence="5">Spermatogenesis-associated protein 13 (APC-stimulated guanine nucleotide exchange factor 2) (Asef2)</fullName>
    </submittedName>
</protein>
<evidence type="ECO:0000256" key="2">
    <source>
        <dbReference type="SAM" id="Phobius"/>
    </source>
</evidence>
<dbReference type="PANTHER" id="PTHR12673:SF159">
    <property type="entry name" value="LD03170P"/>
    <property type="match status" value="1"/>
</dbReference>
<gene>
    <name evidence="5" type="ORF">SCF082_LOCUS8149</name>
</gene>
<evidence type="ECO:0000313" key="5">
    <source>
        <dbReference type="EMBL" id="CAK9004363.1"/>
    </source>
</evidence>
<dbReference type="Pfam" id="PF00621">
    <property type="entry name" value="RhoGEF"/>
    <property type="match status" value="1"/>
</dbReference>
<dbReference type="EMBL" id="CAXAMM010004649">
    <property type="protein sequence ID" value="CAK9004363.1"/>
    <property type="molecule type" value="Genomic_DNA"/>
</dbReference>
<dbReference type="SUPFAM" id="SSF50729">
    <property type="entry name" value="PH domain-like"/>
    <property type="match status" value="1"/>
</dbReference>
<dbReference type="Gene3D" id="1.20.900.10">
    <property type="entry name" value="Dbl homology (DH) domain"/>
    <property type="match status" value="1"/>
</dbReference>
<feature type="region of interest" description="Disordered" evidence="1">
    <location>
        <begin position="80"/>
        <end position="108"/>
    </location>
</feature>
<keyword evidence="2" id="KW-0472">Membrane</keyword>
<dbReference type="PROSITE" id="PS50010">
    <property type="entry name" value="DH_2"/>
    <property type="match status" value="1"/>
</dbReference>
<keyword evidence="2" id="KW-1133">Transmembrane helix</keyword>
<keyword evidence="6" id="KW-1185">Reference proteome</keyword>
<dbReference type="PANTHER" id="PTHR12673">
    <property type="entry name" value="FACIOGENITAL DYSPLASIA PROTEIN"/>
    <property type="match status" value="1"/>
</dbReference>
<name>A0ABP0IPV4_9DINO</name>
<dbReference type="CDD" id="cd00160">
    <property type="entry name" value="RhoGEF"/>
    <property type="match status" value="1"/>
</dbReference>
<sequence length="555" mass="59849">MLLYELEWGGGDDVVDFAARLLRPRAGADKCVVARNGSFAPSQHAGRLQNSGGLQSHAAALQTDSPAKMKDLTNTLAVHNRGLGRAPGKKQVTSAPPHGEPSDEQQPKWKLVCQEIGDTEKAFAGHLDTLLESFVPAISAVVTRPEDLRVLFGNVRQLREFSVVFQADLDAALESDDVAHAIAALYNSTAPFFRLYSTYCQTHGEAQELVVNMLANKSFRTVVDDCEKEAGQSLLSLLIMPIQRVPRHVLLLRTLRDALPNASHTLPQQLAQLLGGKVADPKAACEAAITKMQDVAATINESIRERENAVKIWEIQHNLVLDSGSGSGDSSATSPSILFETHRVFKMEGELLMVYGRKHKKKRKCFLFNDCLVVAKSSGLKRKKWQLVEKVAAQQVQDLVDDSALTLGTSNALLVGCGEDHTALVLIADSAETKAQWLAAFRQVVPQGPLRIARTPSPAASSGRKGHGGPLMQGLVAWGLAVCMCTAAWRFTAALLVCLCMVLKATASRTRTVFPALTDPGRAVDLSDDASTCRAEIDGRVVAPSAEQKLPASAS</sequence>
<feature type="transmembrane region" description="Helical" evidence="2">
    <location>
        <begin position="475"/>
        <end position="503"/>
    </location>
</feature>
<evidence type="ECO:0000259" key="4">
    <source>
        <dbReference type="PROSITE" id="PS50010"/>
    </source>
</evidence>
<dbReference type="InterPro" id="IPR000219">
    <property type="entry name" value="DH_dom"/>
</dbReference>
<proteinExistence type="predicted"/>
<keyword evidence="2" id="KW-0812">Transmembrane</keyword>
<dbReference type="PROSITE" id="PS50003">
    <property type="entry name" value="PH_DOMAIN"/>
    <property type="match status" value="1"/>
</dbReference>